<reference evidence="8 9" key="1">
    <citation type="submission" date="2021-12" db="EMBL/GenBank/DDBJ databases">
        <title>Genome sequencing of bacteria with rrn-lacking chromosome and rrn-plasmid.</title>
        <authorList>
            <person name="Anda M."/>
            <person name="Iwasaki W."/>
        </authorList>
    </citation>
    <scope>NUCLEOTIDE SEQUENCE [LARGE SCALE GENOMIC DNA]</scope>
    <source>
        <strain evidence="8 9">DSM 100852</strain>
    </source>
</reference>
<protein>
    <recommendedName>
        <fullName evidence="7">Endolytic murein transglycosylase</fullName>
        <ecNumber evidence="7">4.2.2.29</ecNumber>
    </recommendedName>
    <alternativeName>
        <fullName evidence="7">Peptidoglycan lytic transglycosylase</fullName>
    </alternativeName>
    <alternativeName>
        <fullName evidence="7">Peptidoglycan polymerization terminase</fullName>
    </alternativeName>
</protein>
<keyword evidence="2 7" id="KW-0812">Transmembrane</keyword>
<keyword evidence="1 7" id="KW-1003">Cell membrane</keyword>
<evidence type="ECO:0000256" key="2">
    <source>
        <dbReference type="ARBA" id="ARBA00022692"/>
    </source>
</evidence>
<dbReference type="AlphaFoldDB" id="A0AAU9CLS8"/>
<evidence type="ECO:0000256" key="5">
    <source>
        <dbReference type="ARBA" id="ARBA00023239"/>
    </source>
</evidence>
<dbReference type="CDD" id="cd08010">
    <property type="entry name" value="MltG_like"/>
    <property type="match status" value="1"/>
</dbReference>
<keyword evidence="5 7" id="KW-0456">Lyase</keyword>
<dbReference type="Proteomes" id="UP001348817">
    <property type="component" value="Chromosome"/>
</dbReference>
<evidence type="ECO:0000256" key="4">
    <source>
        <dbReference type="ARBA" id="ARBA00023136"/>
    </source>
</evidence>
<dbReference type="Gene3D" id="3.30.1490.480">
    <property type="entry name" value="Endolytic murein transglycosylase"/>
    <property type="match status" value="1"/>
</dbReference>
<organism evidence="8 9">
    <name type="scientific">Fulvitalea axinellae</name>
    <dbReference type="NCBI Taxonomy" id="1182444"/>
    <lineage>
        <taxon>Bacteria</taxon>
        <taxon>Pseudomonadati</taxon>
        <taxon>Bacteroidota</taxon>
        <taxon>Cytophagia</taxon>
        <taxon>Cytophagales</taxon>
        <taxon>Persicobacteraceae</taxon>
        <taxon>Fulvitalea</taxon>
    </lineage>
</organism>
<feature type="transmembrane region" description="Helical" evidence="7">
    <location>
        <begin position="7"/>
        <end position="27"/>
    </location>
</feature>
<keyword evidence="4 7" id="KW-0472">Membrane</keyword>
<evidence type="ECO:0000313" key="8">
    <source>
        <dbReference type="EMBL" id="BDD11143.1"/>
    </source>
</evidence>
<gene>
    <name evidence="7" type="primary">mltG</name>
    <name evidence="8" type="ORF">FUAX_35750</name>
</gene>
<sequence length="345" mass="39980">MEKRTKILAIALIVVGMLFTIFTFYFYQIYSTPNILVDKDDAYIYVRKGLTFEEFRTDLYKNKVVHDLVSFGFVAKLLDLEGEMKPGRYHFKRNMTNPEAVRMLRSGEQKPLRVTFNNIRTTEELAEKLSGKLMLEKDELLKLLEDENYVKEMGFSKETAGLMFIPNTYELYWTVKADDLVKRMKKEYDKFWNESRKAKAAEIGLSPVEVAVLASIVEAEASLSSEYPVVAGVYLNRMNRHMRLEADPTLVFAHGDFEIRRVLDKHKEIDSPYNTYKYAGLPPGPIRLPATNAIDAVLNHEKHNYIFFCAKEDFSGAHNFASNLAEHSRNARKYHRALNKARIYK</sequence>
<dbReference type="RefSeq" id="WP_338392658.1">
    <property type="nucleotide sequence ID" value="NZ_AP025314.1"/>
</dbReference>
<dbReference type="EC" id="4.2.2.29" evidence="7"/>
<feature type="site" description="Important for catalytic activity" evidence="7">
    <location>
        <position position="220"/>
    </location>
</feature>
<proteinExistence type="inferred from homology"/>
<comment type="function">
    <text evidence="7">Functions as a peptidoglycan terminase that cleaves nascent peptidoglycan strands endolytically to terminate their elongation.</text>
</comment>
<dbReference type="GO" id="GO:0009252">
    <property type="term" value="P:peptidoglycan biosynthetic process"/>
    <property type="evidence" value="ECO:0007669"/>
    <property type="project" value="UniProtKB-UniRule"/>
</dbReference>
<dbReference type="Pfam" id="PF02618">
    <property type="entry name" value="YceG"/>
    <property type="match status" value="1"/>
</dbReference>
<dbReference type="GO" id="GO:0008932">
    <property type="term" value="F:lytic endotransglycosylase activity"/>
    <property type="evidence" value="ECO:0007669"/>
    <property type="project" value="UniProtKB-UniRule"/>
</dbReference>
<evidence type="ECO:0000256" key="6">
    <source>
        <dbReference type="ARBA" id="ARBA00023316"/>
    </source>
</evidence>
<keyword evidence="9" id="KW-1185">Reference proteome</keyword>
<keyword evidence="6 7" id="KW-0961">Cell wall biogenesis/degradation</keyword>
<dbReference type="GO" id="GO:0005886">
    <property type="term" value="C:plasma membrane"/>
    <property type="evidence" value="ECO:0007669"/>
    <property type="project" value="UniProtKB-SubCell"/>
</dbReference>
<evidence type="ECO:0000256" key="3">
    <source>
        <dbReference type="ARBA" id="ARBA00022989"/>
    </source>
</evidence>
<dbReference type="InterPro" id="IPR003770">
    <property type="entry name" value="MLTG-like"/>
</dbReference>
<comment type="subcellular location">
    <subcellularLocation>
        <location evidence="7">Cell membrane</location>
        <topology evidence="7">Single-pass membrane protein</topology>
    </subcellularLocation>
</comment>
<dbReference type="HAMAP" id="MF_02065">
    <property type="entry name" value="MltG"/>
    <property type="match status" value="1"/>
</dbReference>
<dbReference type="EMBL" id="AP025314">
    <property type="protein sequence ID" value="BDD11143.1"/>
    <property type="molecule type" value="Genomic_DNA"/>
</dbReference>
<dbReference type="Gene3D" id="3.30.160.60">
    <property type="entry name" value="Classic Zinc Finger"/>
    <property type="match status" value="1"/>
</dbReference>
<keyword evidence="3 7" id="KW-1133">Transmembrane helix</keyword>
<comment type="catalytic activity">
    <reaction evidence="7">
        <text>a peptidoglycan chain = a peptidoglycan chain with N-acetyl-1,6-anhydromuramyl-[peptide] at the reducing end + a peptidoglycan chain with N-acetylglucosamine at the non-reducing end.</text>
        <dbReference type="EC" id="4.2.2.29"/>
    </reaction>
</comment>
<dbReference type="PANTHER" id="PTHR30518:SF2">
    <property type="entry name" value="ENDOLYTIC MUREIN TRANSGLYCOSYLASE"/>
    <property type="match status" value="1"/>
</dbReference>
<dbReference type="GO" id="GO:0071555">
    <property type="term" value="P:cell wall organization"/>
    <property type="evidence" value="ECO:0007669"/>
    <property type="project" value="UniProtKB-KW"/>
</dbReference>
<dbReference type="KEGG" id="fax:FUAX_35750"/>
<dbReference type="PANTHER" id="PTHR30518">
    <property type="entry name" value="ENDOLYTIC MUREIN TRANSGLYCOSYLASE"/>
    <property type="match status" value="1"/>
</dbReference>
<evidence type="ECO:0000313" key="9">
    <source>
        <dbReference type="Proteomes" id="UP001348817"/>
    </source>
</evidence>
<name>A0AAU9CLS8_9BACT</name>
<comment type="similarity">
    <text evidence="7">Belongs to the transglycosylase MltG family.</text>
</comment>
<evidence type="ECO:0000256" key="1">
    <source>
        <dbReference type="ARBA" id="ARBA00022475"/>
    </source>
</evidence>
<accession>A0AAU9CLS8</accession>
<dbReference type="NCBIfam" id="TIGR00247">
    <property type="entry name" value="endolytic transglycosylase MltG"/>
    <property type="match status" value="1"/>
</dbReference>
<evidence type="ECO:0000256" key="7">
    <source>
        <dbReference type="HAMAP-Rule" id="MF_02065"/>
    </source>
</evidence>